<dbReference type="Proteomes" id="UP000240481">
    <property type="component" value="Unassembled WGS sequence"/>
</dbReference>
<accession>A0A0J8V9D2</accession>
<keyword evidence="1" id="KW-0732">Signal</keyword>
<feature type="signal peptide" evidence="1">
    <location>
        <begin position="1"/>
        <end position="20"/>
    </location>
</feature>
<keyword evidence="3" id="KW-1185">Reference proteome</keyword>
<name>A0A0J8V9D2_9GAMM</name>
<dbReference type="STRING" id="680026.AB733_19200"/>
<dbReference type="RefSeq" id="WP_048900235.1">
    <property type="nucleotide sequence ID" value="NZ_AP024852.1"/>
</dbReference>
<reference evidence="2 3" key="1">
    <citation type="submission" date="2018-01" db="EMBL/GenBank/DDBJ databases">
        <title>Whole genome sequencing of Histamine producing bacteria.</title>
        <authorList>
            <person name="Butler K."/>
        </authorList>
    </citation>
    <scope>NUCLEOTIDE SEQUENCE [LARGE SCALE GENOMIC DNA]</scope>
    <source>
        <strain evidence="2 3">DSM 24669</strain>
    </source>
</reference>
<sequence length="154" mass="17345">MRKLIIGTVLAAFLSPSAIATQAERKTTLVIDVAGSIYVRKPSLSVVFEKYKPTLMKADMSWEIYWTLNHPLNIDYTCWNHDPNVDMCSRIKMEIDSLDSSKKLELSTANPSITISERTRFYGKKWNNTAYLDLNGLDGGEVRATGRLVLSAKI</sequence>
<dbReference type="AlphaFoldDB" id="A0A0J8V9D2"/>
<organism evidence="2 3">
    <name type="scientific">Photobacterium swingsii</name>
    <dbReference type="NCBI Taxonomy" id="680026"/>
    <lineage>
        <taxon>Bacteria</taxon>
        <taxon>Pseudomonadati</taxon>
        <taxon>Pseudomonadota</taxon>
        <taxon>Gammaproteobacteria</taxon>
        <taxon>Vibrionales</taxon>
        <taxon>Vibrionaceae</taxon>
        <taxon>Photobacterium</taxon>
    </lineage>
</organism>
<feature type="chain" id="PRO_5030009046" description="DUF2541 domain-containing protein" evidence="1">
    <location>
        <begin position="21"/>
        <end position="154"/>
    </location>
</feature>
<evidence type="ECO:0000313" key="3">
    <source>
        <dbReference type="Proteomes" id="UP000240481"/>
    </source>
</evidence>
<proteinExistence type="predicted"/>
<evidence type="ECO:0000313" key="2">
    <source>
        <dbReference type="EMBL" id="PSW23175.1"/>
    </source>
</evidence>
<protein>
    <recommendedName>
        <fullName evidence="4">DUF2541 domain-containing protein</fullName>
    </recommendedName>
</protein>
<evidence type="ECO:0000256" key="1">
    <source>
        <dbReference type="SAM" id="SignalP"/>
    </source>
</evidence>
<dbReference type="EMBL" id="PYLZ01000009">
    <property type="protein sequence ID" value="PSW23175.1"/>
    <property type="molecule type" value="Genomic_DNA"/>
</dbReference>
<comment type="caution">
    <text evidence="2">The sequence shown here is derived from an EMBL/GenBank/DDBJ whole genome shotgun (WGS) entry which is preliminary data.</text>
</comment>
<gene>
    <name evidence="2" type="ORF">C9I94_16245</name>
</gene>
<evidence type="ECO:0008006" key="4">
    <source>
        <dbReference type="Google" id="ProtNLM"/>
    </source>
</evidence>